<evidence type="ECO:0000313" key="2">
    <source>
        <dbReference type="Proteomes" id="UP000607653"/>
    </source>
</evidence>
<accession>A0A822XV00</accession>
<sequence>MDSVADNSIFCICSFNGESVGIITDETKEFDSFVLDICSSFGINPRDVKICYTIQCKEKCTLKLRNQNDVQTLIWFNTKTLNITVLLNEPTRDVGYWNDYGELDFDDNDHNMHTRVGSNGMSDSGSMAATTSLGLITRGASVRRRGSISDYLV</sequence>
<evidence type="ECO:0008006" key="3">
    <source>
        <dbReference type="Google" id="ProtNLM"/>
    </source>
</evidence>
<name>A0A822XV00_NELNU</name>
<comment type="caution">
    <text evidence="1">The sequence shown here is derived from an EMBL/GenBank/DDBJ whole genome shotgun (WGS) entry which is preliminary data.</text>
</comment>
<dbReference type="Proteomes" id="UP000607653">
    <property type="component" value="Unassembled WGS sequence"/>
</dbReference>
<dbReference type="AlphaFoldDB" id="A0A822XV00"/>
<keyword evidence="2" id="KW-1185">Reference proteome</keyword>
<evidence type="ECO:0000313" key="1">
    <source>
        <dbReference type="EMBL" id="DAD22766.1"/>
    </source>
</evidence>
<gene>
    <name evidence="1" type="ORF">HUJ06_024229</name>
</gene>
<protein>
    <recommendedName>
        <fullName evidence="3">PB1 domain-containing protein</fullName>
    </recommendedName>
</protein>
<proteinExistence type="predicted"/>
<reference evidence="1 2" key="1">
    <citation type="journal article" date="2020" name="Mol. Biol. Evol.">
        <title>Distinct Expression and Methylation Patterns for Genes with Different Fates following a Single Whole-Genome Duplication in Flowering Plants.</title>
        <authorList>
            <person name="Shi T."/>
            <person name="Rahmani R.S."/>
            <person name="Gugger P.F."/>
            <person name="Wang M."/>
            <person name="Li H."/>
            <person name="Zhang Y."/>
            <person name="Li Z."/>
            <person name="Wang Q."/>
            <person name="Van de Peer Y."/>
            <person name="Marchal K."/>
            <person name="Chen J."/>
        </authorList>
    </citation>
    <scope>NUCLEOTIDE SEQUENCE [LARGE SCALE GENOMIC DNA]</scope>
    <source>
        <tissue evidence="1">Leaf</tissue>
    </source>
</reference>
<dbReference type="EMBL" id="DUZY01000001">
    <property type="protein sequence ID" value="DAD22766.1"/>
    <property type="molecule type" value="Genomic_DNA"/>
</dbReference>
<organism evidence="1 2">
    <name type="scientific">Nelumbo nucifera</name>
    <name type="common">Sacred lotus</name>
    <dbReference type="NCBI Taxonomy" id="4432"/>
    <lineage>
        <taxon>Eukaryota</taxon>
        <taxon>Viridiplantae</taxon>
        <taxon>Streptophyta</taxon>
        <taxon>Embryophyta</taxon>
        <taxon>Tracheophyta</taxon>
        <taxon>Spermatophyta</taxon>
        <taxon>Magnoliopsida</taxon>
        <taxon>Proteales</taxon>
        <taxon>Nelumbonaceae</taxon>
        <taxon>Nelumbo</taxon>
    </lineage>
</organism>